<evidence type="ECO:0000313" key="2">
    <source>
        <dbReference type="Proteomes" id="UP001055879"/>
    </source>
</evidence>
<name>A0ACB9B818_ARCLA</name>
<accession>A0ACB9B818</accession>
<evidence type="ECO:0000313" key="1">
    <source>
        <dbReference type="EMBL" id="KAI3718634.1"/>
    </source>
</evidence>
<gene>
    <name evidence="1" type="ORF">L6452_19513</name>
</gene>
<reference evidence="1 2" key="2">
    <citation type="journal article" date="2022" name="Mol. Ecol. Resour.">
        <title>The genomes of chicory, endive, great burdock and yacon provide insights into Asteraceae paleo-polyploidization history and plant inulin production.</title>
        <authorList>
            <person name="Fan W."/>
            <person name="Wang S."/>
            <person name="Wang H."/>
            <person name="Wang A."/>
            <person name="Jiang F."/>
            <person name="Liu H."/>
            <person name="Zhao H."/>
            <person name="Xu D."/>
            <person name="Zhang Y."/>
        </authorList>
    </citation>
    <scope>NUCLEOTIDE SEQUENCE [LARGE SCALE GENOMIC DNA]</scope>
    <source>
        <strain evidence="2">cv. Niubang</strain>
    </source>
</reference>
<protein>
    <submittedName>
        <fullName evidence="1">Uncharacterized protein</fullName>
    </submittedName>
</protein>
<proteinExistence type="predicted"/>
<keyword evidence="2" id="KW-1185">Reference proteome</keyword>
<sequence length="232" mass="27339">MALVCFAILDQKNIKELLVLIFWCYDGGLLFLFLDMDDWRWQQVVWEVKQRRKVGVILVVFVTLENNGWSYLELACVCFFMMDCKGYGSWNELRPDVAPNGVPKLMPVGQSNFDLQQSRFGKFVWALKNSFDINEWDWAFPIVNSKWYWAILSRGVLEFKRSSLIEEWAGNFAKEIWALNFGEQFLFFMGLYMYGNQIGEYNNSRMVGHNIFGLVDISHNKDYCVKTWYANL</sequence>
<comment type="caution">
    <text evidence="1">The sequence shown here is derived from an EMBL/GenBank/DDBJ whole genome shotgun (WGS) entry which is preliminary data.</text>
</comment>
<dbReference type="EMBL" id="CM042052">
    <property type="protein sequence ID" value="KAI3718634.1"/>
    <property type="molecule type" value="Genomic_DNA"/>
</dbReference>
<dbReference type="Proteomes" id="UP001055879">
    <property type="component" value="Linkage Group LG06"/>
</dbReference>
<reference evidence="2" key="1">
    <citation type="journal article" date="2022" name="Mol. Ecol. Resour.">
        <title>The genomes of chicory, endive, great burdock and yacon provide insights into Asteraceae palaeo-polyploidization history and plant inulin production.</title>
        <authorList>
            <person name="Fan W."/>
            <person name="Wang S."/>
            <person name="Wang H."/>
            <person name="Wang A."/>
            <person name="Jiang F."/>
            <person name="Liu H."/>
            <person name="Zhao H."/>
            <person name="Xu D."/>
            <person name="Zhang Y."/>
        </authorList>
    </citation>
    <scope>NUCLEOTIDE SEQUENCE [LARGE SCALE GENOMIC DNA]</scope>
    <source>
        <strain evidence="2">cv. Niubang</strain>
    </source>
</reference>
<organism evidence="1 2">
    <name type="scientific">Arctium lappa</name>
    <name type="common">Greater burdock</name>
    <name type="synonym">Lappa major</name>
    <dbReference type="NCBI Taxonomy" id="4217"/>
    <lineage>
        <taxon>Eukaryota</taxon>
        <taxon>Viridiplantae</taxon>
        <taxon>Streptophyta</taxon>
        <taxon>Embryophyta</taxon>
        <taxon>Tracheophyta</taxon>
        <taxon>Spermatophyta</taxon>
        <taxon>Magnoliopsida</taxon>
        <taxon>eudicotyledons</taxon>
        <taxon>Gunneridae</taxon>
        <taxon>Pentapetalae</taxon>
        <taxon>asterids</taxon>
        <taxon>campanulids</taxon>
        <taxon>Asterales</taxon>
        <taxon>Asteraceae</taxon>
        <taxon>Carduoideae</taxon>
        <taxon>Cardueae</taxon>
        <taxon>Arctiinae</taxon>
        <taxon>Arctium</taxon>
    </lineage>
</organism>